<sequence length="186" mass="20131">MADDSEPTPDSACAPPAPTARQRWRRRLGGWLVNLVLIAAIVVGVQWWKGRTLVTGEAPPLVGRTVDGTSIDLADWRGRPVLVHFWATWCPVCRITDGTIDAIADDHAVVTVALQSGTEDEIRAYMHEAGQDFRVVSDPDGRLARTWGVAGVPTSFVIDGDGRIRSSIVGVGTGLGLRLRLWLAGR</sequence>
<dbReference type="CDD" id="cd03011">
    <property type="entry name" value="TlpA_like_ScsD_MtbDsbE"/>
    <property type="match status" value="1"/>
</dbReference>
<dbReference type="PROSITE" id="PS51352">
    <property type="entry name" value="THIOREDOXIN_2"/>
    <property type="match status" value="1"/>
</dbReference>
<dbReference type="RefSeq" id="WP_012970025.1">
    <property type="nucleotide sequence ID" value="NC_013851.1"/>
</dbReference>
<keyword evidence="1" id="KW-1133">Transmembrane helix</keyword>
<evidence type="ECO:0000256" key="1">
    <source>
        <dbReference type="SAM" id="Phobius"/>
    </source>
</evidence>
<feature type="transmembrane region" description="Helical" evidence="1">
    <location>
        <begin position="28"/>
        <end position="48"/>
    </location>
</feature>
<dbReference type="AlphaFoldDB" id="D3RQE4"/>
<keyword evidence="1" id="KW-0472">Membrane</keyword>
<feature type="domain" description="Thioredoxin" evidence="2">
    <location>
        <begin position="52"/>
        <end position="186"/>
    </location>
</feature>
<evidence type="ECO:0000259" key="2">
    <source>
        <dbReference type="PROSITE" id="PS51352"/>
    </source>
</evidence>
<dbReference type="InterPro" id="IPR036249">
    <property type="entry name" value="Thioredoxin-like_sf"/>
</dbReference>
<protein>
    <submittedName>
        <fullName evidence="3">Alkyl hydroperoxide reductase/ Thiol specific antioxidant/ Mal allergen</fullName>
    </submittedName>
</protein>
<keyword evidence="4" id="KW-1185">Reference proteome</keyword>
<organism evidence="3 4">
    <name type="scientific">Allochromatium vinosum (strain ATCC 17899 / DSM 180 / NBRC 103801 / NCIMB 10441 / D)</name>
    <name type="common">Chromatium vinosum</name>
    <dbReference type="NCBI Taxonomy" id="572477"/>
    <lineage>
        <taxon>Bacteria</taxon>
        <taxon>Pseudomonadati</taxon>
        <taxon>Pseudomonadota</taxon>
        <taxon>Gammaproteobacteria</taxon>
        <taxon>Chromatiales</taxon>
        <taxon>Chromatiaceae</taxon>
        <taxon>Allochromatium</taxon>
    </lineage>
</organism>
<proteinExistence type="predicted"/>
<evidence type="ECO:0000313" key="4">
    <source>
        <dbReference type="Proteomes" id="UP000001441"/>
    </source>
</evidence>
<accession>D3RQE4</accession>
<dbReference type="Proteomes" id="UP000001441">
    <property type="component" value="Chromosome"/>
</dbReference>
<keyword evidence="1" id="KW-0812">Transmembrane</keyword>
<name>D3RQE4_ALLVD</name>
<dbReference type="InterPro" id="IPR013766">
    <property type="entry name" value="Thioredoxin_domain"/>
</dbReference>
<dbReference type="Gene3D" id="3.40.30.10">
    <property type="entry name" value="Glutaredoxin"/>
    <property type="match status" value="1"/>
</dbReference>
<evidence type="ECO:0000313" key="3">
    <source>
        <dbReference type="EMBL" id="ADC61749.1"/>
    </source>
</evidence>
<dbReference type="OrthoDB" id="9788279at2"/>
<dbReference type="PANTHER" id="PTHR42852:SF17">
    <property type="entry name" value="THIOREDOXIN-LIKE PROTEIN HI_1115"/>
    <property type="match status" value="1"/>
</dbReference>
<dbReference type="Pfam" id="PF08534">
    <property type="entry name" value="Redoxin"/>
    <property type="match status" value="1"/>
</dbReference>
<gene>
    <name evidence="3" type="ordered locus">Alvin_0802</name>
</gene>
<dbReference type="SUPFAM" id="SSF52833">
    <property type="entry name" value="Thioredoxin-like"/>
    <property type="match status" value="1"/>
</dbReference>
<dbReference type="eggNOG" id="COG0526">
    <property type="taxonomic scope" value="Bacteria"/>
</dbReference>
<dbReference type="KEGG" id="alv:Alvin_0802"/>
<dbReference type="HOGENOM" id="CLU_042529_10_0_6"/>
<dbReference type="PANTHER" id="PTHR42852">
    <property type="entry name" value="THIOL:DISULFIDE INTERCHANGE PROTEIN DSBE"/>
    <property type="match status" value="1"/>
</dbReference>
<dbReference type="InterPro" id="IPR013740">
    <property type="entry name" value="Redoxin"/>
</dbReference>
<dbReference type="EMBL" id="CP001896">
    <property type="protein sequence ID" value="ADC61749.1"/>
    <property type="molecule type" value="Genomic_DNA"/>
</dbReference>
<dbReference type="STRING" id="572477.Alvin_0802"/>
<dbReference type="InterPro" id="IPR050553">
    <property type="entry name" value="Thioredoxin_ResA/DsbE_sf"/>
</dbReference>
<dbReference type="GO" id="GO:0016491">
    <property type="term" value="F:oxidoreductase activity"/>
    <property type="evidence" value="ECO:0007669"/>
    <property type="project" value="InterPro"/>
</dbReference>
<reference evidence="3 4" key="1">
    <citation type="journal article" date="2011" name="Stand. Genomic Sci.">
        <title>Complete genome sequence of Allochromatium vinosum DSM 180(T).</title>
        <authorList>
            <person name="Weissgerber T."/>
            <person name="Zigann R."/>
            <person name="Bruce D."/>
            <person name="Chang Y.J."/>
            <person name="Detter J.C."/>
            <person name="Han C."/>
            <person name="Hauser L."/>
            <person name="Jeffries C.D."/>
            <person name="Land M."/>
            <person name="Munk A.C."/>
            <person name="Tapia R."/>
            <person name="Dahl C."/>
        </authorList>
    </citation>
    <scope>NUCLEOTIDE SEQUENCE [LARGE SCALE GENOMIC DNA]</scope>
    <source>
        <strain evidence="4">ATCC 17899 / DSM 180 / NBRC 103801 / NCIMB 10441 / D</strain>
    </source>
</reference>